<evidence type="ECO:0000256" key="6">
    <source>
        <dbReference type="ARBA" id="ARBA00023163"/>
    </source>
</evidence>
<evidence type="ECO:0000256" key="4">
    <source>
        <dbReference type="ARBA" id="ARBA00022840"/>
    </source>
</evidence>
<evidence type="ECO:0000313" key="14">
    <source>
        <dbReference type="Proteomes" id="UP000838100"/>
    </source>
</evidence>
<accession>A0ABM9AGA9</accession>
<feature type="active site" evidence="7">
    <location>
        <position position="64"/>
    </location>
</feature>
<dbReference type="Proteomes" id="UP000838100">
    <property type="component" value="Unassembled WGS sequence"/>
</dbReference>
<feature type="compositionally biased region" description="Basic and acidic residues" evidence="9">
    <location>
        <begin position="420"/>
        <end position="431"/>
    </location>
</feature>
<comment type="similarity">
    <text evidence="7 8">Belongs to the tRNA nucleotidyltransferase/poly(A) polymerase family.</text>
</comment>
<keyword evidence="4 7" id="KW-0067">ATP-binding</keyword>
<dbReference type="InterPro" id="IPR002646">
    <property type="entry name" value="PolA_pol_head_dom"/>
</dbReference>
<name>A0ABM9AGA9_9GAMM</name>
<feature type="domain" description="Polymerase A arginine-rich C-terminal" evidence="11">
    <location>
        <begin position="321"/>
        <end position="441"/>
    </location>
</feature>
<dbReference type="EC" id="2.7.7.19" evidence="7"/>
<feature type="region of interest" description="Disordered" evidence="9">
    <location>
        <begin position="417"/>
        <end position="453"/>
    </location>
</feature>
<evidence type="ECO:0000313" key="13">
    <source>
        <dbReference type="EMBL" id="CAH0992250.1"/>
    </source>
</evidence>
<dbReference type="SUPFAM" id="SSF81301">
    <property type="entry name" value="Nucleotidyltransferase"/>
    <property type="match status" value="1"/>
</dbReference>
<proteinExistence type="inferred from homology"/>
<feature type="domain" description="tRNA nucleotidyltransferase/poly(A) polymerase RNA and SrmB- binding" evidence="12">
    <location>
        <begin position="205"/>
        <end position="265"/>
    </location>
</feature>
<keyword evidence="6 7" id="KW-0804">Transcription</keyword>
<dbReference type="InterPro" id="IPR032828">
    <property type="entry name" value="PolyA_RNA-bd"/>
</dbReference>
<dbReference type="Pfam" id="PF12626">
    <property type="entry name" value="PolyA_pol_arg_C"/>
    <property type="match status" value="1"/>
</dbReference>
<evidence type="ECO:0000259" key="12">
    <source>
        <dbReference type="Pfam" id="PF12627"/>
    </source>
</evidence>
<evidence type="ECO:0000256" key="1">
    <source>
        <dbReference type="ARBA" id="ARBA00022664"/>
    </source>
</evidence>
<dbReference type="EMBL" id="CAKLPX010000002">
    <property type="protein sequence ID" value="CAH0992250.1"/>
    <property type="molecule type" value="Genomic_DNA"/>
</dbReference>
<protein>
    <recommendedName>
        <fullName evidence="7">Poly(A) polymerase I</fullName>
        <shortName evidence="7">PAP I</shortName>
        <ecNumber evidence="7">2.7.7.19</ecNumber>
    </recommendedName>
</protein>
<comment type="catalytic activity">
    <reaction evidence="7">
        <text>RNA(n) + ATP = RNA(n)-3'-adenine ribonucleotide + diphosphate</text>
        <dbReference type="Rhea" id="RHEA:11332"/>
        <dbReference type="Rhea" id="RHEA-COMP:14527"/>
        <dbReference type="Rhea" id="RHEA-COMP:17347"/>
        <dbReference type="ChEBI" id="CHEBI:30616"/>
        <dbReference type="ChEBI" id="CHEBI:33019"/>
        <dbReference type="ChEBI" id="CHEBI:140395"/>
        <dbReference type="ChEBI" id="CHEBI:173115"/>
        <dbReference type="EC" id="2.7.7.19"/>
    </reaction>
</comment>
<evidence type="ECO:0000256" key="3">
    <source>
        <dbReference type="ARBA" id="ARBA00022741"/>
    </source>
</evidence>
<dbReference type="Gene3D" id="1.10.3090.10">
    <property type="entry name" value="cca-adding enzyme, domain 2"/>
    <property type="match status" value="1"/>
</dbReference>
<evidence type="ECO:0000259" key="11">
    <source>
        <dbReference type="Pfam" id="PF12626"/>
    </source>
</evidence>
<keyword evidence="5 7" id="KW-0694">RNA-binding</keyword>
<gene>
    <name evidence="7 13" type="primary">pcnB</name>
    <name evidence="13" type="ORF">SIN8267_02369</name>
</gene>
<dbReference type="HAMAP" id="MF_00957">
    <property type="entry name" value="PolyA_pol"/>
    <property type="match status" value="1"/>
</dbReference>
<dbReference type="NCBIfam" id="TIGR01942">
    <property type="entry name" value="pcnB"/>
    <property type="match status" value="1"/>
</dbReference>
<feature type="compositionally biased region" description="Basic residues" evidence="9">
    <location>
        <begin position="432"/>
        <end position="441"/>
    </location>
</feature>
<dbReference type="InterPro" id="IPR043519">
    <property type="entry name" value="NT_sf"/>
</dbReference>
<keyword evidence="14" id="KW-1185">Reference proteome</keyword>
<keyword evidence="1 7" id="KW-0507">mRNA processing</keyword>
<dbReference type="SUPFAM" id="SSF81891">
    <property type="entry name" value="Poly A polymerase C-terminal region-like"/>
    <property type="match status" value="1"/>
</dbReference>
<feature type="active site" evidence="7">
    <location>
        <position position="62"/>
    </location>
</feature>
<dbReference type="RefSeq" id="WP_237444940.1">
    <property type="nucleotide sequence ID" value="NZ_CAKLPX010000002.1"/>
</dbReference>
<reference evidence="13" key="1">
    <citation type="submission" date="2021-12" db="EMBL/GenBank/DDBJ databases">
        <authorList>
            <person name="Rodrigo-Torres L."/>
            <person name="Arahal R. D."/>
            <person name="Lucena T."/>
        </authorList>
    </citation>
    <scope>NUCLEOTIDE SEQUENCE</scope>
    <source>
        <strain evidence="13">CECT 8267</strain>
    </source>
</reference>
<organism evidence="13 14">
    <name type="scientific">Sinobacterium norvegicum</name>
    <dbReference type="NCBI Taxonomy" id="1641715"/>
    <lineage>
        <taxon>Bacteria</taxon>
        <taxon>Pseudomonadati</taxon>
        <taxon>Pseudomonadota</taxon>
        <taxon>Gammaproteobacteria</taxon>
        <taxon>Cellvibrionales</taxon>
        <taxon>Spongiibacteraceae</taxon>
        <taxon>Sinobacterium</taxon>
    </lineage>
</organism>
<comment type="caution">
    <text evidence="13">The sequence shown here is derived from an EMBL/GenBank/DDBJ whole genome shotgun (WGS) entry which is preliminary data.</text>
</comment>
<evidence type="ECO:0000256" key="2">
    <source>
        <dbReference type="ARBA" id="ARBA00022679"/>
    </source>
</evidence>
<dbReference type="InterPro" id="IPR052191">
    <property type="entry name" value="tRNA_ntf/polyA_polymerase_I"/>
</dbReference>
<comment type="function">
    <text evidence="7">Adds poly(A) tail to the 3' end of many RNAs, which usually targets these RNAs for decay. Plays a significant role in the global control of gene expression, through influencing the rate of transcript degradation, and in the general RNA quality control.</text>
</comment>
<dbReference type="Gene3D" id="3.30.460.10">
    <property type="entry name" value="Beta Polymerase, domain 2"/>
    <property type="match status" value="1"/>
</dbReference>
<sequence length="453" mass="51757">MDRDNPSQISPRILSRDEHSISRKQISPNALKVMYRLNGGGYGAYLVGGGIRDILLGEQPKDFDIATDATPEQVKSLFRNSRIIGRRFRIVHVTFGREIIEVTTFRGNHENVSKGKNNNVSKQAESGMLLRDNVYGSIEEDAIRRDFTINALYYSADGFTLHDYTNGLKDIDSRNIRIIGDAETRYREDPVRMLRAARFAAKLSFDIEPATAEPIEQLAPLLRDIPSARLFDEVLKLFMSGYAVAVYDSLMKYHLFGELFPETQYFLEKNNDPIDHQLIRQALVNTDLRLQAGKTVTPAFIFAALLWPVARAHAERLEAEGVPAAPALHEAAHIATMEQLKRTSIPKRFSIPMREIWDLQIRLTKRQGKRAHSLSGHPRFRAAYDFLLLREQAGEQLNGLGAWWTQFQIDNPIEPQQRQYNDEQGNKDHNGRPPRRRRGMRRNGNNNHSQNNS</sequence>
<dbReference type="Pfam" id="PF01743">
    <property type="entry name" value="PolyA_pol"/>
    <property type="match status" value="1"/>
</dbReference>
<evidence type="ECO:0000256" key="5">
    <source>
        <dbReference type="ARBA" id="ARBA00022884"/>
    </source>
</evidence>
<keyword evidence="3 7" id="KW-0547">Nucleotide-binding</keyword>
<dbReference type="CDD" id="cd05398">
    <property type="entry name" value="NT_ClassII-CCAase"/>
    <property type="match status" value="1"/>
</dbReference>
<dbReference type="PANTHER" id="PTHR43051">
    <property type="entry name" value="POLYNUCLEOTIDE ADENYLYLTRANSFERASE FAMILY PROTEIN"/>
    <property type="match status" value="1"/>
</dbReference>
<dbReference type="InterPro" id="IPR025866">
    <property type="entry name" value="PolyA_pol_arg_C_dom"/>
</dbReference>
<dbReference type="Pfam" id="PF12627">
    <property type="entry name" value="PolyA_pol_RNAbd"/>
    <property type="match status" value="1"/>
</dbReference>
<dbReference type="PANTHER" id="PTHR43051:SF1">
    <property type="entry name" value="POLYNUCLEOTIDE ADENYLYLTRANSFERASE FAMILY PROTEIN"/>
    <property type="match status" value="1"/>
</dbReference>
<dbReference type="GO" id="GO:1990817">
    <property type="term" value="F:poly(A) RNA polymerase activity"/>
    <property type="evidence" value="ECO:0007669"/>
    <property type="project" value="UniProtKB-EC"/>
</dbReference>
<evidence type="ECO:0000259" key="10">
    <source>
        <dbReference type="Pfam" id="PF01743"/>
    </source>
</evidence>
<feature type="active site" evidence="7">
    <location>
        <position position="146"/>
    </location>
</feature>
<evidence type="ECO:0000256" key="9">
    <source>
        <dbReference type="SAM" id="MobiDB-lite"/>
    </source>
</evidence>
<keyword evidence="13" id="KW-0548">Nucleotidyltransferase</keyword>
<feature type="domain" description="Poly A polymerase head" evidence="10">
    <location>
        <begin position="44"/>
        <end position="177"/>
    </location>
</feature>
<keyword evidence="2 7" id="KW-0808">Transferase</keyword>
<evidence type="ECO:0000256" key="7">
    <source>
        <dbReference type="HAMAP-Rule" id="MF_00957"/>
    </source>
</evidence>
<evidence type="ECO:0000256" key="8">
    <source>
        <dbReference type="RuleBase" id="RU003953"/>
    </source>
</evidence>
<feature type="compositionally biased region" description="Low complexity" evidence="9">
    <location>
        <begin position="442"/>
        <end position="453"/>
    </location>
</feature>
<dbReference type="InterPro" id="IPR010206">
    <property type="entry name" value="PolA_pol_I"/>
</dbReference>